<organism evidence="2 3">
    <name type="scientific">Sphingobium xenophagum</name>
    <dbReference type="NCBI Taxonomy" id="121428"/>
    <lineage>
        <taxon>Bacteria</taxon>
        <taxon>Pseudomonadati</taxon>
        <taxon>Pseudomonadota</taxon>
        <taxon>Alphaproteobacteria</taxon>
        <taxon>Sphingomonadales</taxon>
        <taxon>Sphingomonadaceae</taxon>
        <taxon>Sphingobium</taxon>
    </lineage>
</organism>
<feature type="domain" description="AB hydrolase-1" evidence="1">
    <location>
        <begin position="4"/>
        <end position="230"/>
    </location>
</feature>
<dbReference type="AlphaFoldDB" id="A0A401J936"/>
<name>A0A401J936_SPHXE</name>
<sequence length="247" mass="27393">MTTFLLIHGGWHGGWAFRAVAIHLQKAGHEVYRPTLAGVAERAWEARLGINIQTHVDELKALVDWEDLDDIVLVAHSYGGFVATALADAIPERFRAIVYLDSFVAEDGDTPFRLVPRPESLVVDTAGDDGLTMKLRPGDAMSRDIDHGRRVAGYQIVHPVGTMMQRIRLSGRYKEIPKKAYILAVGGDGNSQEPHFQRYHQAATQHPEWDAYTLSGGHNLMLDDPVGVAAILRRYSDDNDESIADDV</sequence>
<evidence type="ECO:0000259" key="1">
    <source>
        <dbReference type="Pfam" id="PF12697"/>
    </source>
</evidence>
<dbReference type="Pfam" id="PF12697">
    <property type="entry name" value="Abhydrolase_6"/>
    <property type="match status" value="1"/>
</dbReference>
<dbReference type="InterPro" id="IPR000073">
    <property type="entry name" value="AB_hydrolase_1"/>
</dbReference>
<keyword evidence="3" id="KW-1185">Reference proteome</keyword>
<evidence type="ECO:0000313" key="2">
    <source>
        <dbReference type="EMBL" id="GBH33125.1"/>
    </source>
</evidence>
<dbReference type="Proteomes" id="UP000290975">
    <property type="component" value="Unassembled WGS sequence"/>
</dbReference>
<accession>A0A401J936</accession>
<evidence type="ECO:0000313" key="3">
    <source>
        <dbReference type="Proteomes" id="UP000290975"/>
    </source>
</evidence>
<dbReference type="Gene3D" id="3.40.50.1820">
    <property type="entry name" value="alpha/beta hydrolase"/>
    <property type="match status" value="1"/>
</dbReference>
<gene>
    <name evidence="2" type="ORF">MBESOW_P4467</name>
</gene>
<dbReference type="RefSeq" id="WP_017501661.1">
    <property type="nucleotide sequence ID" value="NZ_BBQY01000078.1"/>
</dbReference>
<protein>
    <recommendedName>
        <fullName evidence="1">AB hydrolase-1 domain-containing protein</fullName>
    </recommendedName>
</protein>
<dbReference type="PANTHER" id="PTHR37017:SF10">
    <property type="entry name" value="AB HYDROLASE-1 DOMAIN-CONTAINING PROTEIN"/>
    <property type="match status" value="1"/>
</dbReference>
<dbReference type="InterPro" id="IPR052897">
    <property type="entry name" value="Sec-Metab_Biosynth_Hydrolase"/>
</dbReference>
<comment type="caution">
    <text evidence="2">The sequence shown here is derived from an EMBL/GenBank/DDBJ whole genome shotgun (WGS) entry which is preliminary data.</text>
</comment>
<dbReference type="SUPFAM" id="SSF53474">
    <property type="entry name" value="alpha/beta-Hydrolases"/>
    <property type="match status" value="1"/>
</dbReference>
<dbReference type="EMBL" id="BBQY01000078">
    <property type="protein sequence ID" value="GBH33125.1"/>
    <property type="molecule type" value="Genomic_DNA"/>
</dbReference>
<reference evidence="2 3" key="1">
    <citation type="submission" date="2014-12" db="EMBL/GenBank/DDBJ databases">
        <title>Whole genome sequencing of Sphingobium xenophagum OW59.</title>
        <authorList>
            <person name="Ohta Y."/>
            <person name="Nishi S."/>
            <person name="Hatada Y."/>
        </authorList>
    </citation>
    <scope>NUCLEOTIDE SEQUENCE [LARGE SCALE GENOMIC DNA]</scope>
    <source>
        <strain evidence="2 3">OW59</strain>
    </source>
</reference>
<dbReference type="PANTHER" id="PTHR37017">
    <property type="entry name" value="AB HYDROLASE-1 DOMAIN-CONTAINING PROTEIN-RELATED"/>
    <property type="match status" value="1"/>
</dbReference>
<dbReference type="InterPro" id="IPR029058">
    <property type="entry name" value="AB_hydrolase_fold"/>
</dbReference>
<proteinExistence type="predicted"/>